<gene>
    <name evidence="1" type="ORF">B0T23DRAFT_443205</name>
</gene>
<reference evidence="1 2" key="1">
    <citation type="journal article" date="2023" name="Mol. Phylogenet. Evol.">
        <title>Genome-scale phylogeny and comparative genomics of the fungal order Sordariales.</title>
        <authorList>
            <person name="Hensen N."/>
            <person name="Bonometti L."/>
            <person name="Westerberg I."/>
            <person name="Brannstrom I.O."/>
            <person name="Guillou S."/>
            <person name="Cros-Aarteil S."/>
            <person name="Calhoun S."/>
            <person name="Haridas S."/>
            <person name="Kuo A."/>
            <person name="Mondo S."/>
            <person name="Pangilinan J."/>
            <person name="Riley R."/>
            <person name="LaButti K."/>
            <person name="Andreopoulos B."/>
            <person name="Lipzen A."/>
            <person name="Chen C."/>
            <person name="Yan M."/>
            <person name="Daum C."/>
            <person name="Ng V."/>
            <person name="Clum A."/>
            <person name="Steindorff A."/>
            <person name="Ohm R.A."/>
            <person name="Martin F."/>
            <person name="Silar P."/>
            <person name="Natvig D.O."/>
            <person name="Lalanne C."/>
            <person name="Gautier V."/>
            <person name="Ament-Velasquez S.L."/>
            <person name="Kruys A."/>
            <person name="Hutchinson M.I."/>
            <person name="Powell A.J."/>
            <person name="Barry K."/>
            <person name="Miller A.N."/>
            <person name="Grigoriev I.V."/>
            <person name="Debuchy R."/>
            <person name="Gladieux P."/>
            <person name="Hiltunen Thoren M."/>
            <person name="Johannesson H."/>
        </authorList>
    </citation>
    <scope>NUCLEOTIDE SEQUENCE [LARGE SCALE GENOMIC DNA]</scope>
    <source>
        <strain evidence="1 2">FGSC 10403</strain>
    </source>
</reference>
<evidence type="ECO:0000313" key="2">
    <source>
        <dbReference type="Proteomes" id="UP001285908"/>
    </source>
</evidence>
<proteinExistence type="predicted"/>
<sequence>MTNKNAPKDTQMPEGFSFLDPRLVPVAVTAPDRDSVHTHRRNRHPDTHQFLGFLNTKRVEEAEGRRDHLRSLEKWLECLEMPRGTVFPVKEG</sequence>
<name>A0AAJ0I557_9PEZI</name>
<evidence type="ECO:0000313" key="1">
    <source>
        <dbReference type="EMBL" id="KAK3490266.1"/>
    </source>
</evidence>
<dbReference type="GeneID" id="87878472"/>
<accession>A0AAJ0I557</accession>
<dbReference type="RefSeq" id="XP_062691449.1">
    <property type="nucleotide sequence ID" value="XM_062840850.1"/>
</dbReference>
<comment type="caution">
    <text evidence="1">The sequence shown here is derived from an EMBL/GenBank/DDBJ whole genome shotgun (WGS) entry which is preliminary data.</text>
</comment>
<dbReference type="EMBL" id="JAULSX010000005">
    <property type="protein sequence ID" value="KAK3490266.1"/>
    <property type="molecule type" value="Genomic_DNA"/>
</dbReference>
<dbReference type="AlphaFoldDB" id="A0AAJ0I557"/>
<organism evidence="1 2">
    <name type="scientific">Neurospora hispaniola</name>
    <dbReference type="NCBI Taxonomy" id="588809"/>
    <lineage>
        <taxon>Eukaryota</taxon>
        <taxon>Fungi</taxon>
        <taxon>Dikarya</taxon>
        <taxon>Ascomycota</taxon>
        <taxon>Pezizomycotina</taxon>
        <taxon>Sordariomycetes</taxon>
        <taxon>Sordariomycetidae</taxon>
        <taxon>Sordariales</taxon>
        <taxon>Sordariaceae</taxon>
        <taxon>Neurospora</taxon>
    </lineage>
</organism>
<keyword evidence="2" id="KW-1185">Reference proteome</keyword>
<dbReference type="Proteomes" id="UP001285908">
    <property type="component" value="Unassembled WGS sequence"/>
</dbReference>
<protein>
    <submittedName>
        <fullName evidence="1">Uncharacterized protein</fullName>
    </submittedName>
</protein>